<keyword evidence="2" id="KW-1185">Reference proteome</keyword>
<evidence type="ECO:0000313" key="1">
    <source>
        <dbReference type="EMBL" id="MBL3690981.1"/>
    </source>
</evidence>
<sequence length="75" mass="8012">MLVLGLSVYARIDLGIYAELPEAVRALIGIPAHAAPAVLAYSEMLASLGHSHSSASRSRWALTPSLARNRTARSR</sequence>
<protein>
    <submittedName>
        <fullName evidence="1">Uncharacterized protein</fullName>
    </submittedName>
</protein>
<reference evidence="1 2" key="1">
    <citation type="submission" date="2018-09" db="EMBL/GenBank/DDBJ databases">
        <title>Comparative genomics of Leucobacter spp.</title>
        <authorList>
            <person name="Reis A.C."/>
            <person name="Kolvenbach B.A."/>
            <person name="Corvini P.F.X."/>
            <person name="Nunes O.C."/>
        </authorList>
    </citation>
    <scope>NUCLEOTIDE SEQUENCE [LARGE SCALE GENOMIC DNA]</scope>
    <source>
        <strain evidence="1 2">L-1</strain>
    </source>
</reference>
<name>A0ABS1SVP5_9MICO</name>
<comment type="caution">
    <text evidence="1">The sequence shown here is derived from an EMBL/GenBank/DDBJ whole genome shotgun (WGS) entry which is preliminary data.</text>
</comment>
<gene>
    <name evidence="1" type="ORF">D3226_13620</name>
</gene>
<proteinExistence type="predicted"/>
<evidence type="ECO:0000313" key="2">
    <source>
        <dbReference type="Proteomes" id="UP001646141"/>
    </source>
</evidence>
<dbReference type="EMBL" id="QYAD01000005">
    <property type="protein sequence ID" value="MBL3690981.1"/>
    <property type="molecule type" value="Genomic_DNA"/>
</dbReference>
<accession>A0ABS1SVP5</accession>
<organism evidence="1 2">
    <name type="scientific">Leucobacter chromiireducens subsp. chromiireducens</name>
    <dbReference type="NCBI Taxonomy" id="660067"/>
    <lineage>
        <taxon>Bacteria</taxon>
        <taxon>Bacillati</taxon>
        <taxon>Actinomycetota</taxon>
        <taxon>Actinomycetes</taxon>
        <taxon>Micrococcales</taxon>
        <taxon>Microbacteriaceae</taxon>
        <taxon>Leucobacter</taxon>
    </lineage>
</organism>
<dbReference type="Proteomes" id="UP001646141">
    <property type="component" value="Unassembled WGS sequence"/>
</dbReference>